<evidence type="ECO:0000313" key="7">
    <source>
        <dbReference type="Proteomes" id="UP000799302"/>
    </source>
</evidence>
<feature type="region of interest" description="Disordered" evidence="5">
    <location>
        <begin position="24"/>
        <end position="93"/>
    </location>
</feature>
<keyword evidence="3 4" id="KW-0143">Chaperone</keyword>
<dbReference type="GO" id="GO:0006099">
    <property type="term" value="P:tricarboxylic acid cycle"/>
    <property type="evidence" value="ECO:0007669"/>
    <property type="project" value="TreeGrafter"/>
</dbReference>
<organism evidence="6 7">
    <name type="scientific">Microthyrium microscopicum</name>
    <dbReference type="NCBI Taxonomy" id="703497"/>
    <lineage>
        <taxon>Eukaryota</taxon>
        <taxon>Fungi</taxon>
        <taxon>Dikarya</taxon>
        <taxon>Ascomycota</taxon>
        <taxon>Pezizomycotina</taxon>
        <taxon>Dothideomycetes</taxon>
        <taxon>Dothideomycetes incertae sedis</taxon>
        <taxon>Microthyriales</taxon>
        <taxon>Microthyriaceae</taxon>
        <taxon>Microthyrium</taxon>
    </lineage>
</organism>
<dbReference type="InterPro" id="IPR028882">
    <property type="entry name" value="SDHAF2"/>
</dbReference>
<comment type="similarity">
    <text evidence="4">Belongs to the SDHAF2 family.</text>
</comment>
<comment type="function">
    <text evidence="4">Plays an essential role in the assembly of succinate dehydrogenase (SDH), an enzyme complex (also referred to as respiratory complex II) that is a component of both the tricarboxylic acid (TCA) cycle and the mitochondrial electron transport chain, and which couples the oxidation of succinate to fumarate with the reduction of ubiquinone (coenzyme Q) to ubiquinol. Required for flavinylation (covalent attachment of FAD) of the flavoprotein subunit of the SDH catalytic dimer.</text>
</comment>
<comment type="subcellular location">
    <subcellularLocation>
        <location evidence="1 4">Mitochondrion matrix</location>
    </subcellularLocation>
</comment>
<evidence type="ECO:0000256" key="5">
    <source>
        <dbReference type="SAM" id="MobiDB-lite"/>
    </source>
</evidence>
<dbReference type="PANTHER" id="PTHR12469:SF2">
    <property type="entry name" value="SUCCINATE DEHYDROGENASE ASSEMBLY FACTOR 2, MITOCHONDRIAL"/>
    <property type="match status" value="1"/>
</dbReference>
<dbReference type="HAMAP" id="MF_03057">
    <property type="entry name" value="SDHAF2"/>
    <property type="match status" value="1"/>
</dbReference>
<evidence type="ECO:0000256" key="2">
    <source>
        <dbReference type="ARBA" id="ARBA00023128"/>
    </source>
</evidence>
<evidence type="ECO:0000256" key="1">
    <source>
        <dbReference type="ARBA" id="ARBA00004305"/>
    </source>
</evidence>
<keyword evidence="7" id="KW-1185">Reference proteome</keyword>
<sequence>MSRRLIVVPRVLRLQQARPFSQFQPFRNLNDRRHDNAEEHRKFQKEKPLNPPMSNKKSAEATDLPSAGADKAPPEMLSKLDPEAKSKDSELNVGEIEGGSFRVEPLRRTGEDTSTTRARLLCLFLDCRTRQFMSNMLTTLLLDQSRKRGTLESDLLLSTFANEKLQTMTAEQLKEYDLFLDENDWDIYYWATQATPTDESTVSKVDQPTQSPRPGEWAQTVGTFKAAYRPVPQRWKDSDILTTLRSHVESKRKEGMAFMPALKLFEQTSL</sequence>
<dbReference type="InterPro" id="IPR005631">
    <property type="entry name" value="SDH"/>
</dbReference>
<comment type="subunit">
    <text evidence="4">Interacts with the flavoprotein subunit within the SDH catalytic dimer.</text>
</comment>
<dbReference type="InterPro" id="IPR036714">
    <property type="entry name" value="SDH_sf"/>
</dbReference>
<dbReference type="SUPFAM" id="SSF109910">
    <property type="entry name" value="YgfY-like"/>
    <property type="match status" value="1"/>
</dbReference>
<dbReference type="Pfam" id="PF03937">
    <property type="entry name" value="Sdh5"/>
    <property type="match status" value="1"/>
</dbReference>
<protein>
    <recommendedName>
        <fullName evidence="4">Succinate dehydrogenase assembly factor 2, mitochondrial</fullName>
        <shortName evidence="4">SDH assembly factor 2</shortName>
        <shortName evidence="4">SDHAF2</shortName>
    </recommendedName>
</protein>
<dbReference type="GO" id="GO:0006121">
    <property type="term" value="P:mitochondrial electron transport, succinate to ubiquinone"/>
    <property type="evidence" value="ECO:0007669"/>
    <property type="project" value="UniProtKB-UniRule"/>
</dbReference>
<keyword evidence="2 4" id="KW-0496">Mitochondrion</keyword>
<dbReference type="Proteomes" id="UP000799302">
    <property type="component" value="Unassembled WGS sequence"/>
</dbReference>
<feature type="compositionally biased region" description="Basic and acidic residues" evidence="5">
    <location>
        <begin position="78"/>
        <end position="90"/>
    </location>
</feature>
<accession>A0A6A6UR30</accession>
<proteinExistence type="inferred from homology"/>
<evidence type="ECO:0000256" key="4">
    <source>
        <dbReference type="HAMAP-Rule" id="MF_03057"/>
    </source>
</evidence>
<dbReference type="EMBL" id="MU004230">
    <property type="protein sequence ID" value="KAF2674759.1"/>
    <property type="molecule type" value="Genomic_DNA"/>
</dbReference>
<evidence type="ECO:0000313" key="6">
    <source>
        <dbReference type="EMBL" id="KAF2674759.1"/>
    </source>
</evidence>
<dbReference type="Gene3D" id="1.10.150.250">
    <property type="entry name" value="Flavinator of succinate dehydrogenase"/>
    <property type="match status" value="1"/>
</dbReference>
<reference evidence="6" key="1">
    <citation type="journal article" date="2020" name="Stud. Mycol.">
        <title>101 Dothideomycetes genomes: a test case for predicting lifestyles and emergence of pathogens.</title>
        <authorList>
            <person name="Haridas S."/>
            <person name="Albert R."/>
            <person name="Binder M."/>
            <person name="Bloem J."/>
            <person name="Labutti K."/>
            <person name="Salamov A."/>
            <person name="Andreopoulos B."/>
            <person name="Baker S."/>
            <person name="Barry K."/>
            <person name="Bills G."/>
            <person name="Bluhm B."/>
            <person name="Cannon C."/>
            <person name="Castanera R."/>
            <person name="Culley D."/>
            <person name="Daum C."/>
            <person name="Ezra D."/>
            <person name="Gonzalez J."/>
            <person name="Henrissat B."/>
            <person name="Kuo A."/>
            <person name="Liang C."/>
            <person name="Lipzen A."/>
            <person name="Lutzoni F."/>
            <person name="Magnuson J."/>
            <person name="Mondo S."/>
            <person name="Nolan M."/>
            <person name="Ohm R."/>
            <person name="Pangilinan J."/>
            <person name="Park H.-J."/>
            <person name="Ramirez L."/>
            <person name="Alfaro M."/>
            <person name="Sun H."/>
            <person name="Tritt A."/>
            <person name="Yoshinaga Y."/>
            <person name="Zwiers L.-H."/>
            <person name="Turgeon B."/>
            <person name="Goodwin S."/>
            <person name="Spatafora J."/>
            <person name="Crous P."/>
            <person name="Grigoriev I."/>
        </authorList>
    </citation>
    <scope>NUCLEOTIDE SEQUENCE</scope>
    <source>
        <strain evidence="6">CBS 115976</strain>
    </source>
</reference>
<dbReference type="OrthoDB" id="284292at2759"/>
<dbReference type="FunFam" id="1.10.150.250:FF:000002">
    <property type="entry name" value="Succinate dehydrogenase assembly factor 2, mitochondrial"/>
    <property type="match status" value="1"/>
</dbReference>
<name>A0A6A6UR30_9PEZI</name>
<feature type="compositionally biased region" description="Basic and acidic residues" evidence="5">
    <location>
        <begin position="29"/>
        <end position="48"/>
    </location>
</feature>
<dbReference type="AlphaFoldDB" id="A0A6A6UR30"/>
<gene>
    <name evidence="6" type="ORF">BT63DRAFT_19448</name>
</gene>
<evidence type="ECO:0000256" key="3">
    <source>
        <dbReference type="ARBA" id="ARBA00023186"/>
    </source>
</evidence>
<dbReference type="GO" id="GO:0005759">
    <property type="term" value="C:mitochondrial matrix"/>
    <property type="evidence" value="ECO:0007669"/>
    <property type="project" value="UniProtKB-SubCell"/>
</dbReference>
<dbReference type="PANTHER" id="PTHR12469">
    <property type="entry name" value="PROTEIN EMI5 HOMOLOG, MITOCHONDRIAL"/>
    <property type="match status" value="1"/>
</dbReference>
<dbReference type="GO" id="GO:0034553">
    <property type="term" value="P:mitochondrial respiratory chain complex II assembly"/>
    <property type="evidence" value="ECO:0007669"/>
    <property type="project" value="TreeGrafter"/>
</dbReference>